<feature type="transmembrane region" description="Helical" evidence="6">
    <location>
        <begin position="154"/>
        <end position="175"/>
    </location>
</feature>
<keyword evidence="5 6" id="KW-0472">Membrane</keyword>
<dbReference type="EMBL" id="JAKOGI010000036">
    <property type="protein sequence ID" value="KAJ8447599.1"/>
    <property type="molecule type" value="Genomic_DNA"/>
</dbReference>
<keyword evidence="4 6" id="KW-1133">Transmembrane helix</keyword>
<dbReference type="PANTHER" id="PTHR10994:SF157">
    <property type="entry name" value="RETICULON-LIKE PROTEIN B14"/>
    <property type="match status" value="1"/>
</dbReference>
<gene>
    <name evidence="8" type="ORF">Cgig2_031653</name>
</gene>
<keyword evidence="2 6" id="KW-0812">Transmembrane</keyword>
<name>A0A9Q1QMU0_9CARY</name>
<sequence length="219" mass="25181">MPIYSDSDIDQAAGPSRPSTFFGRNRPLYSILGGRKVADILLWRNKKLSGSILAGFTIIWFLFEVVELHFITVACYLLMILMLILFVWVQAADFFKWRPPTVDDIIVSESTARYMLSRVNKLLTVFYMISCGHDLGRFCLVLASLWLLSIFGSYSSALNVLYAVFLCLMTIPVLYERYEREVNYIATQGKGDMKRLYKKLDTKVLSKIPRGPVKEKKFM</sequence>
<evidence type="ECO:0000259" key="7">
    <source>
        <dbReference type="PROSITE" id="PS50845"/>
    </source>
</evidence>
<accession>A0A9Q1QMU0</accession>
<feature type="transmembrane region" description="Helical" evidence="6">
    <location>
        <begin position="69"/>
        <end position="89"/>
    </location>
</feature>
<keyword evidence="9" id="KW-1185">Reference proteome</keyword>
<dbReference type="InterPro" id="IPR045064">
    <property type="entry name" value="Reticulon-like"/>
</dbReference>
<evidence type="ECO:0000256" key="2">
    <source>
        <dbReference type="ARBA" id="ARBA00022692"/>
    </source>
</evidence>
<dbReference type="PROSITE" id="PS50845">
    <property type="entry name" value="RETICULON"/>
    <property type="match status" value="1"/>
</dbReference>
<proteinExistence type="predicted"/>
<comment type="caution">
    <text evidence="8">The sequence shown here is derived from an EMBL/GenBank/DDBJ whole genome shotgun (WGS) entry which is preliminary data.</text>
</comment>
<evidence type="ECO:0000256" key="6">
    <source>
        <dbReference type="RuleBase" id="RU363132"/>
    </source>
</evidence>
<evidence type="ECO:0000256" key="1">
    <source>
        <dbReference type="ARBA" id="ARBA00004477"/>
    </source>
</evidence>
<evidence type="ECO:0000313" key="9">
    <source>
        <dbReference type="Proteomes" id="UP001153076"/>
    </source>
</evidence>
<dbReference type="OrthoDB" id="567788at2759"/>
<dbReference type="Proteomes" id="UP001153076">
    <property type="component" value="Unassembled WGS sequence"/>
</dbReference>
<protein>
    <recommendedName>
        <fullName evidence="6">Reticulon-like protein</fullName>
    </recommendedName>
</protein>
<evidence type="ECO:0000256" key="5">
    <source>
        <dbReference type="ARBA" id="ARBA00023136"/>
    </source>
</evidence>
<evidence type="ECO:0000256" key="3">
    <source>
        <dbReference type="ARBA" id="ARBA00022824"/>
    </source>
</evidence>
<feature type="domain" description="Reticulon" evidence="7">
    <location>
        <begin position="37"/>
        <end position="219"/>
    </location>
</feature>
<dbReference type="GO" id="GO:0009617">
    <property type="term" value="P:response to bacterium"/>
    <property type="evidence" value="ECO:0007669"/>
    <property type="project" value="InterPro"/>
</dbReference>
<reference evidence="8" key="1">
    <citation type="submission" date="2022-04" db="EMBL/GenBank/DDBJ databases">
        <title>Carnegiea gigantea Genome sequencing and assembly v2.</title>
        <authorList>
            <person name="Copetti D."/>
            <person name="Sanderson M.J."/>
            <person name="Burquez A."/>
            <person name="Wojciechowski M.F."/>
        </authorList>
    </citation>
    <scope>NUCLEOTIDE SEQUENCE</scope>
    <source>
        <strain evidence="8">SGP5-SGP5p</strain>
        <tissue evidence="8">Aerial part</tissue>
    </source>
</reference>
<dbReference type="Pfam" id="PF02453">
    <property type="entry name" value="Reticulon"/>
    <property type="match status" value="1"/>
</dbReference>
<dbReference type="PANTHER" id="PTHR10994">
    <property type="entry name" value="RETICULON"/>
    <property type="match status" value="1"/>
</dbReference>
<evidence type="ECO:0000313" key="8">
    <source>
        <dbReference type="EMBL" id="KAJ8447599.1"/>
    </source>
</evidence>
<dbReference type="GO" id="GO:0005789">
    <property type="term" value="C:endoplasmic reticulum membrane"/>
    <property type="evidence" value="ECO:0007669"/>
    <property type="project" value="UniProtKB-SubCell"/>
</dbReference>
<organism evidence="8 9">
    <name type="scientific">Carnegiea gigantea</name>
    <dbReference type="NCBI Taxonomy" id="171969"/>
    <lineage>
        <taxon>Eukaryota</taxon>
        <taxon>Viridiplantae</taxon>
        <taxon>Streptophyta</taxon>
        <taxon>Embryophyta</taxon>
        <taxon>Tracheophyta</taxon>
        <taxon>Spermatophyta</taxon>
        <taxon>Magnoliopsida</taxon>
        <taxon>eudicotyledons</taxon>
        <taxon>Gunneridae</taxon>
        <taxon>Pentapetalae</taxon>
        <taxon>Caryophyllales</taxon>
        <taxon>Cactineae</taxon>
        <taxon>Cactaceae</taxon>
        <taxon>Cactoideae</taxon>
        <taxon>Echinocereeae</taxon>
        <taxon>Carnegiea</taxon>
    </lineage>
</organism>
<dbReference type="InterPro" id="IPR003388">
    <property type="entry name" value="Reticulon"/>
</dbReference>
<evidence type="ECO:0000256" key="4">
    <source>
        <dbReference type="ARBA" id="ARBA00022989"/>
    </source>
</evidence>
<comment type="subcellular location">
    <subcellularLocation>
        <location evidence="1 6">Endoplasmic reticulum membrane</location>
        <topology evidence="1 6">Multi-pass membrane protein</topology>
    </subcellularLocation>
</comment>
<feature type="transmembrane region" description="Helical" evidence="6">
    <location>
        <begin position="48"/>
        <end position="63"/>
    </location>
</feature>
<dbReference type="AlphaFoldDB" id="A0A9Q1QMU0"/>
<feature type="transmembrane region" description="Helical" evidence="6">
    <location>
        <begin position="122"/>
        <end position="148"/>
    </location>
</feature>
<keyword evidence="3 6" id="KW-0256">Endoplasmic reticulum</keyword>